<dbReference type="InterPro" id="IPR036942">
    <property type="entry name" value="Beta-barrel_TonB_sf"/>
</dbReference>
<sequence>FFFFNYEGKRQTTNATKTLNFPAVAETRGDFSADSYKIIDPLNKTPFANNIIPANRLDPNAIALLNLFPAPNSSSLFSNFTSNPVLRVNANQFDARGDQVIGAKDQMFVRVSYSDSPEFIPGPFTGIADGGSFSSGDQTAKSWNIALSETHTFSPRLVNEARIGVNRIETTRVQPFSNDLSNIPGRFGIQGVPQVPSNGGLGSIFITGLNTLGSNQFLPSIENSQTSQYMDNLTKVWGKQTMKFGFEHQHLRFNILQPPSGRGAWNFSGAYTEVPSQGGGNTGLAQMLLIPIKGTVPGASDFVGGADNVQASNYANTDMGRDYNAAYIQDDWKATPNLTVNLGLRWEYFGQIVERYGAQTNFQPAATAGGTSLFLLTERRCDAPLSADFKAAAATDNISIVCSNVGGLGHSQKTNFGPRIGLAYRVRPRLVVRAGAGMFFGGFENSVIETYVDF</sequence>
<organism evidence="5 6">
    <name type="scientific">Candidatus Acidiferrum panamense</name>
    <dbReference type="NCBI Taxonomy" id="2741543"/>
    <lineage>
        <taxon>Bacteria</taxon>
        <taxon>Pseudomonadati</taxon>
        <taxon>Acidobacteriota</taxon>
        <taxon>Terriglobia</taxon>
        <taxon>Candidatus Acidiferrales</taxon>
        <taxon>Candidatus Acidiferrum</taxon>
    </lineage>
</organism>
<reference evidence="5" key="1">
    <citation type="submission" date="2020-06" db="EMBL/GenBank/DDBJ databases">
        <title>Legume-microbial interactions unlock mineral nutrients during tropical forest succession.</title>
        <authorList>
            <person name="Epihov D.Z."/>
        </authorList>
    </citation>
    <scope>NUCLEOTIDE SEQUENCE [LARGE SCALE GENOMIC DNA]</scope>
    <source>
        <strain evidence="5">Pan2503</strain>
    </source>
</reference>
<feature type="non-terminal residue" evidence="5">
    <location>
        <position position="454"/>
    </location>
</feature>
<comment type="subcellular location">
    <subcellularLocation>
        <location evidence="1">Cell outer membrane</location>
    </subcellularLocation>
</comment>
<comment type="caution">
    <text evidence="5">The sequence shown here is derived from an EMBL/GenBank/DDBJ whole genome shotgun (WGS) entry which is preliminary data.</text>
</comment>
<name>A0A7V8NWP3_9BACT</name>
<keyword evidence="5" id="KW-0675">Receptor</keyword>
<feature type="domain" description="TonB-dependent transporter Oar-like beta-barrel" evidence="4">
    <location>
        <begin position="1"/>
        <end position="446"/>
    </location>
</feature>
<evidence type="ECO:0000256" key="3">
    <source>
        <dbReference type="ARBA" id="ARBA00023237"/>
    </source>
</evidence>
<gene>
    <name evidence="5" type="ORF">HRJ53_28070</name>
</gene>
<dbReference type="Gene3D" id="2.40.170.20">
    <property type="entry name" value="TonB-dependent receptor, beta-barrel domain"/>
    <property type="match status" value="1"/>
</dbReference>
<evidence type="ECO:0000256" key="1">
    <source>
        <dbReference type="ARBA" id="ARBA00004442"/>
    </source>
</evidence>
<dbReference type="SUPFAM" id="SSF56935">
    <property type="entry name" value="Porins"/>
    <property type="match status" value="1"/>
</dbReference>
<keyword evidence="3" id="KW-0998">Cell outer membrane</keyword>
<keyword evidence="6" id="KW-1185">Reference proteome</keyword>
<feature type="non-terminal residue" evidence="5">
    <location>
        <position position="1"/>
    </location>
</feature>
<accession>A0A7V8NWP3</accession>
<dbReference type="Pfam" id="PF25183">
    <property type="entry name" value="OMP_b-brl_4"/>
    <property type="match status" value="1"/>
</dbReference>
<evidence type="ECO:0000256" key="2">
    <source>
        <dbReference type="ARBA" id="ARBA00023136"/>
    </source>
</evidence>
<proteinExistence type="predicted"/>
<keyword evidence="2" id="KW-0472">Membrane</keyword>
<dbReference type="GO" id="GO:0009279">
    <property type="term" value="C:cell outer membrane"/>
    <property type="evidence" value="ECO:0007669"/>
    <property type="project" value="UniProtKB-SubCell"/>
</dbReference>
<evidence type="ECO:0000313" key="5">
    <source>
        <dbReference type="EMBL" id="MBA0088863.1"/>
    </source>
</evidence>
<evidence type="ECO:0000313" key="6">
    <source>
        <dbReference type="Proteomes" id="UP000567293"/>
    </source>
</evidence>
<dbReference type="InterPro" id="IPR057601">
    <property type="entry name" value="Oar-like_b-barrel"/>
</dbReference>
<dbReference type="EMBL" id="JACDQQ010002719">
    <property type="protein sequence ID" value="MBA0088863.1"/>
    <property type="molecule type" value="Genomic_DNA"/>
</dbReference>
<protein>
    <submittedName>
        <fullName evidence="5">TonB-dependent receptor</fullName>
    </submittedName>
</protein>
<evidence type="ECO:0000259" key="4">
    <source>
        <dbReference type="Pfam" id="PF25183"/>
    </source>
</evidence>
<dbReference type="Proteomes" id="UP000567293">
    <property type="component" value="Unassembled WGS sequence"/>
</dbReference>
<dbReference type="AlphaFoldDB" id="A0A7V8NWP3"/>